<name>A0A0E9V1Y4_ANGAN</name>
<accession>A0A0E9V1Y4</accession>
<dbReference type="AlphaFoldDB" id="A0A0E9V1Y4"/>
<sequence length="29" mass="3216">MGQCCDRGRQLSLLISVLQAENGHWLTGE</sequence>
<organism evidence="1">
    <name type="scientific">Anguilla anguilla</name>
    <name type="common">European freshwater eel</name>
    <name type="synonym">Muraena anguilla</name>
    <dbReference type="NCBI Taxonomy" id="7936"/>
    <lineage>
        <taxon>Eukaryota</taxon>
        <taxon>Metazoa</taxon>
        <taxon>Chordata</taxon>
        <taxon>Craniata</taxon>
        <taxon>Vertebrata</taxon>
        <taxon>Euteleostomi</taxon>
        <taxon>Actinopterygii</taxon>
        <taxon>Neopterygii</taxon>
        <taxon>Teleostei</taxon>
        <taxon>Anguilliformes</taxon>
        <taxon>Anguillidae</taxon>
        <taxon>Anguilla</taxon>
    </lineage>
</organism>
<dbReference type="EMBL" id="GBXM01037344">
    <property type="protein sequence ID" value="JAH71233.1"/>
    <property type="molecule type" value="Transcribed_RNA"/>
</dbReference>
<protein>
    <submittedName>
        <fullName evidence="1">Uncharacterized protein</fullName>
    </submittedName>
</protein>
<evidence type="ECO:0000313" key="1">
    <source>
        <dbReference type="EMBL" id="JAH71233.1"/>
    </source>
</evidence>
<proteinExistence type="predicted"/>
<reference evidence="1" key="2">
    <citation type="journal article" date="2015" name="Fish Shellfish Immunol.">
        <title>Early steps in the European eel (Anguilla anguilla)-Vibrio vulnificus interaction in the gills: Role of the RtxA13 toxin.</title>
        <authorList>
            <person name="Callol A."/>
            <person name="Pajuelo D."/>
            <person name="Ebbesson L."/>
            <person name="Teles M."/>
            <person name="MacKenzie S."/>
            <person name="Amaro C."/>
        </authorList>
    </citation>
    <scope>NUCLEOTIDE SEQUENCE</scope>
</reference>
<reference evidence="1" key="1">
    <citation type="submission" date="2014-11" db="EMBL/GenBank/DDBJ databases">
        <authorList>
            <person name="Amaro Gonzalez C."/>
        </authorList>
    </citation>
    <scope>NUCLEOTIDE SEQUENCE</scope>
</reference>